<protein>
    <recommendedName>
        <fullName evidence="4 5">Translation initiation factor IF-3</fullName>
    </recommendedName>
</protein>
<comment type="subcellular location">
    <subcellularLocation>
        <location evidence="4">Cytoplasm</location>
    </subcellularLocation>
</comment>
<reference evidence="8" key="1">
    <citation type="journal article" date="2013" name="Extremophiles">
        <title>Proteinivorax tanatarense gen. nov., sp. nov., an anaerobic, haloalkaliphilic, proteolytic bacterium isolated from a decaying algal bloom, and proposal of Proteinivoraceae fam. nov.</title>
        <authorList>
            <person name="Kevbrin V."/>
            <person name="Boltyanskaya Y."/>
            <person name="Zhilina T."/>
            <person name="Kolganova T."/>
            <person name="Lavrentjeva E."/>
            <person name="Kuznetsov B."/>
        </authorList>
    </citation>
    <scope>NUCLEOTIDE SEQUENCE</scope>
    <source>
        <strain evidence="8">Z-910T</strain>
    </source>
</reference>
<sequence length="165" mass="18736">MTNEDIRFKEVRLIGSDGGQQGVVSSAKAREMAAEQGLDLVAVAPQARPPVCRIMDVGKYKYEQAKKEKEAKKKQHVISVKEVKLRPKIDEHDFQTKLRNVIRFLKKQDKVKVTIMFRGREVTHPQIGQRLCERVAEEVADIGTVEKKAKLEGRNMIMVLAPKNS</sequence>
<dbReference type="EMBL" id="CP158367">
    <property type="protein sequence ID" value="XBX76368.1"/>
    <property type="molecule type" value="Genomic_DNA"/>
</dbReference>
<feature type="domain" description="Translation initiation factor 3 N-terminal" evidence="7">
    <location>
        <begin position="2"/>
        <end position="71"/>
    </location>
</feature>
<dbReference type="InterPro" id="IPR019814">
    <property type="entry name" value="Translation_initiation_fac_3_N"/>
</dbReference>
<organism evidence="8">
    <name type="scientific">Proteinivorax tanatarense</name>
    <dbReference type="NCBI Taxonomy" id="1260629"/>
    <lineage>
        <taxon>Bacteria</taxon>
        <taxon>Bacillati</taxon>
        <taxon>Bacillota</taxon>
        <taxon>Clostridia</taxon>
        <taxon>Eubacteriales</taxon>
        <taxon>Proteinivoracaceae</taxon>
        <taxon>Proteinivorax</taxon>
    </lineage>
</organism>
<dbReference type="GO" id="GO:0032790">
    <property type="term" value="P:ribosome disassembly"/>
    <property type="evidence" value="ECO:0007669"/>
    <property type="project" value="TreeGrafter"/>
</dbReference>
<evidence type="ECO:0000256" key="4">
    <source>
        <dbReference type="HAMAP-Rule" id="MF_00080"/>
    </source>
</evidence>
<dbReference type="SUPFAM" id="SSF54364">
    <property type="entry name" value="Translation initiation factor IF3, N-terminal domain"/>
    <property type="match status" value="1"/>
</dbReference>
<dbReference type="Pfam" id="PF05198">
    <property type="entry name" value="IF3_N"/>
    <property type="match status" value="1"/>
</dbReference>
<proteinExistence type="inferred from homology"/>
<dbReference type="FunFam" id="3.10.20.80:FF:000001">
    <property type="entry name" value="Translation initiation factor IF-3"/>
    <property type="match status" value="1"/>
</dbReference>
<keyword evidence="4" id="KW-0963">Cytoplasm</keyword>
<dbReference type="RefSeq" id="WP_350345104.1">
    <property type="nucleotide sequence ID" value="NZ_CP158367.1"/>
</dbReference>
<comment type="function">
    <text evidence="4">IF-3 binds to the 30S ribosomal subunit and shifts the equilibrium between 70S ribosomes and their 50S and 30S subunits in favor of the free subunits, thus enhancing the availability of 30S subunits on which protein synthesis initiation begins.</text>
</comment>
<evidence type="ECO:0000256" key="3">
    <source>
        <dbReference type="ARBA" id="ARBA00022917"/>
    </source>
</evidence>
<dbReference type="AlphaFoldDB" id="A0AAU7VR40"/>
<keyword evidence="2 4" id="KW-0396">Initiation factor</keyword>
<dbReference type="InterPro" id="IPR001288">
    <property type="entry name" value="Translation_initiation_fac_3"/>
</dbReference>
<accession>A0AAU7VR40</accession>
<dbReference type="Gene3D" id="3.30.110.10">
    <property type="entry name" value="Translation initiation factor 3 (IF-3), C-terminal domain"/>
    <property type="match status" value="1"/>
</dbReference>
<dbReference type="InterPro" id="IPR036788">
    <property type="entry name" value="T_IF-3_C_sf"/>
</dbReference>
<feature type="domain" description="Translation initiation factor 3 C-terminal" evidence="6">
    <location>
        <begin position="78"/>
        <end position="163"/>
    </location>
</feature>
<keyword evidence="3 4" id="KW-0648">Protein biosynthesis</keyword>
<dbReference type="GO" id="GO:0043022">
    <property type="term" value="F:ribosome binding"/>
    <property type="evidence" value="ECO:0007669"/>
    <property type="project" value="UniProtKB-ARBA"/>
</dbReference>
<evidence type="ECO:0000256" key="5">
    <source>
        <dbReference type="NCBIfam" id="TIGR00168"/>
    </source>
</evidence>
<dbReference type="Gene3D" id="3.10.20.80">
    <property type="entry name" value="Translation initiation factor 3 (IF-3), N-terminal domain"/>
    <property type="match status" value="1"/>
</dbReference>
<evidence type="ECO:0000313" key="8">
    <source>
        <dbReference type="EMBL" id="XBX76368.1"/>
    </source>
</evidence>
<evidence type="ECO:0000259" key="6">
    <source>
        <dbReference type="Pfam" id="PF00707"/>
    </source>
</evidence>
<dbReference type="InterPro" id="IPR036787">
    <property type="entry name" value="T_IF-3_N_sf"/>
</dbReference>
<dbReference type="HAMAP" id="MF_00080">
    <property type="entry name" value="IF_3"/>
    <property type="match status" value="1"/>
</dbReference>
<dbReference type="SUPFAM" id="SSF55200">
    <property type="entry name" value="Translation initiation factor IF3, C-terminal domain"/>
    <property type="match status" value="1"/>
</dbReference>
<dbReference type="GO" id="GO:0005829">
    <property type="term" value="C:cytosol"/>
    <property type="evidence" value="ECO:0007669"/>
    <property type="project" value="TreeGrafter"/>
</dbReference>
<gene>
    <name evidence="4 8" type="primary">infC</name>
    <name evidence="8" type="ORF">PRVXT_000806</name>
</gene>
<dbReference type="NCBIfam" id="TIGR00168">
    <property type="entry name" value="infC"/>
    <property type="match status" value="1"/>
</dbReference>
<dbReference type="InterPro" id="IPR019815">
    <property type="entry name" value="Translation_initiation_fac_3_C"/>
</dbReference>
<comment type="similarity">
    <text evidence="1 4">Belongs to the IF-3 family.</text>
</comment>
<comment type="subunit">
    <text evidence="4">Monomer.</text>
</comment>
<dbReference type="FunFam" id="3.30.110.10:FF:000001">
    <property type="entry name" value="Translation initiation factor IF-3"/>
    <property type="match status" value="1"/>
</dbReference>
<dbReference type="GO" id="GO:0016020">
    <property type="term" value="C:membrane"/>
    <property type="evidence" value="ECO:0007669"/>
    <property type="project" value="TreeGrafter"/>
</dbReference>
<name>A0AAU7VR40_9FIRM</name>
<dbReference type="PANTHER" id="PTHR10938">
    <property type="entry name" value="TRANSLATION INITIATION FACTOR IF-3"/>
    <property type="match status" value="1"/>
</dbReference>
<dbReference type="GO" id="GO:0003743">
    <property type="term" value="F:translation initiation factor activity"/>
    <property type="evidence" value="ECO:0007669"/>
    <property type="project" value="UniProtKB-UniRule"/>
</dbReference>
<reference evidence="8" key="2">
    <citation type="submission" date="2024-06" db="EMBL/GenBank/DDBJ databases">
        <authorList>
            <person name="Petrova K.O."/>
            <person name="Toshchakov S.V."/>
            <person name="Boltjanskaja Y.V."/>
            <person name="Kevbrin V."/>
        </authorList>
    </citation>
    <scope>NUCLEOTIDE SEQUENCE</scope>
    <source>
        <strain evidence="8">Z-910T</strain>
    </source>
</reference>
<evidence type="ECO:0000256" key="2">
    <source>
        <dbReference type="ARBA" id="ARBA00022540"/>
    </source>
</evidence>
<evidence type="ECO:0000256" key="1">
    <source>
        <dbReference type="ARBA" id="ARBA00005439"/>
    </source>
</evidence>
<dbReference type="Pfam" id="PF00707">
    <property type="entry name" value="IF3_C"/>
    <property type="match status" value="1"/>
</dbReference>
<dbReference type="PANTHER" id="PTHR10938:SF0">
    <property type="entry name" value="TRANSLATION INITIATION FACTOR IF-3, MITOCHONDRIAL"/>
    <property type="match status" value="1"/>
</dbReference>
<evidence type="ECO:0000259" key="7">
    <source>
        <dbReference type="Pfam" id="PF05198"/>
    </source>
</evidence>